<dbReference type="InterPro" id="IPR002173">
    <property type="entry name" value="Carboh/pur_kinase_PfkB_CS"/>
</dbReference>
<dbReference type="Pfam" id="PF00294">
    <property type="entry name" value="PfkB"/>
    <property type="match status" value="1"/>
</dbReference>
<keyword evidence="3" id="KW-0418">Kinase</keyword>
<evidence type="ECO:0000256" key="3">
    <source>
        <dbReference type="ARBA" id="ARBA00022777"/>
    </source>
</evidence>
<sequence length="285" mass="29510">MTAMRRVLVVGGTNFDIIAQSDRLPAEHEKLRGNACTTLPGGAAANTAVGLVHQGCSVRLVSAVGDDTAGAMCLEVLRARGVDTTLVRVEAGARTSMAVVIASTNSKRMLTFAGADRDLAFSAVTEEDVRGSDHVHVVGEPTPALKRVVGLAQQVGCSVSVEWNGRDMSALAPKRSLNFMNADEAARLPLAHSTDIASTARRCAELVSGDVIVTLGAEGALWATADGELLHEPTVPVEPVDRTGGGDAFDAGVIAGRLNGEPPAVCLRRGLDAALHVITKVGAHP</sequence>
<dbReference type="GO" id="GO:0016301">
    <property type="term" value="F:kinase activity"/>
    <property type="evidence" value="ECO:0007669"/>
    <property type="project" value="UniProtKB-KW"/>
</dbReference>
<evidence type="ECO:0000256" key="2">
    <source>
        <dbReference type="ARBA" id="ARBA00022679"/>
    </source>
</evidence>
<dbReference type="InterPro" id="IPR029056">
    <property type="entry name" value="Ribokinase-like"/>
</dbReference>
<dbReference type="Proteomes" id="UP000603227">
    <property type="component" value="Unassembled WGS sequence"/>
</dbReference>
<organism evidence="5 6">
    <name type="scientific">Streptomyces capitiformicae</name>
    <dbReference type="NCBI Taxonomy" id="2014920"/>
    <lineage>
        <taxon>Bacteria</taxon>
        <taxon>Bacillati</taxon>
        <taxon>Actinomycetota</taxon>
        <taxon>Actinomycetes</taxon>
        <taxon>Kitasatosporales</taxon>
        <taxon>Streptomycetaceae</taxon>
        <taxon>Streptomyces</taxon>
    </lineage>
</organism>
<comment type="caution">
    <text evidence="5">The sequence shown here is derived from an EMBL/GenBank/DDBJ whole genome shotgun (WGS) entry which is preliminary data.</text>
</comment>
<protein>
    <submittedName>
        <fullName evidence="5">Ribokinase</fullName>
    </submittedName>
</protein>
<dbReference type="AlphaFoldDB" id="A0A918YXH9"/>
<dbReference type="SUPFAM" id="SSF53613">
    <property type="entry name" value="Ribokinase-like"/>
    <property type="match status" value="1"/>
</dbReference>
<evidence type="ECO:0000313" key="6">
    <source>
        <dbReference type="Proteomes" id="UP000603227"/>
    </source>
</evidence>
<reference evidence="5" key="2">
    <citation type="submission" date="2020-09" db="EMBL/GenBank/DDBJ databases">
        <authorList>
            <person name="Sun Q."/>
            <person name="Zhou Y."/>
        </authorList>
    </citation>
    <scope>NUCLEOTIDE SEQUENCE</scope>
    <source>
        <strain evidence="5">CGMCC 4.7403</strain>
    </source>
</reference>
<gene>
    <name evidence="5" type="primary">rbsK</name>
    <name evidence="5" type="ORF">GCM10017771_42830</name>
</gene>
<dbReference type="PRINTS" id="PR00990">
    <property type="entry name" value="RIBOKINASE"/>
</dbReference>
<dbReference type="Gene3D" id="3.40.1190.20">
    <property type="match status" value="1"/>
</dbReference>
<dbReference type="InterPro" id="IPR002139">
    <property type="entry name" value="Ribo/fructo_kinase"/>
</dbReference>
<accession>A0A918YXH9</accession>
<dbReference type="PANTHER" id="PTHR10584:SF166">
    <property type="entry name" value="RIBOKINASE"/>
    <property type="match status" value="1"/>
</dbReference>
<evidence type="ECO:0000313" key="5">
    <source>
        <dbReference type="EMBL" id="GHE27895.1"/>
    </source>
</evidence>
<feature type="domain" description="Carbohydrate kinase PfkB" evidence="4">
    <location>
        <begin position="4"/>
        <end position="283"/>
    </location>
</feature>
<evidence type="ECO:0000259" key="4">
    <source>
        <dbReference type="Pfam" id="PF00294"/>
    </source>
</evidence>
<dbReference type="PANTHER" id="PTHR10584">
    <property type="entry name" value="SUGAR KINASE"/>
    <property type="match status" value="1"/>
</dbReference>
<reference evidence="5" key="1">
    <citation type="journal article" date="2014" name="Int. J. Syst. Evol. Microbiol.">
        <title>Complete genome sequence of Corynebacterium casei LMG S-19264T (=DSM 44701T), isolated from a smear-ripened cheese.</title>
        <authorList>
            <consortium name="US DOE Joint Genome Institute (JGI-PGF)"/>
            <person name="Walter F."/>
            <person name="Albersmeier A."/>
            <person name="Kalinowski J."/>
            <person name="Ruckert C."/>
        </authorList>
    </citation>
    <scope>NUCLEOTIDE SEQUENCE</scope>
    <source>
        <strain evidence="5">CGMCC 4.7403</strain>
    </source>
</reference>
<dbReference type="InterPro" id="IPR011611">
    <property type="entry name" value="PfkB_dom"/>
</dbReference>
<evidence type="ECO:0000256" key="1">
    <source>
        <dbReference type="ARBA" id="ARBA00010688"/>
    </source>
</evidence>
<keyword evidence="2" id="KW-0808">Transferase</keyword>
<keyword evidence="6" id="KW-1185">Reference proteome</keyword>
<dbReference type="PROSITE" id="PS00583">
    <property type="entry name" value="PFKB_KINASES_1"/>
    <property type="match status" value="1"/>
</dbReference>
<dbReference type="GO" id="GO:0006796">
    <property type="term" value="P:phosphate-containing compound metabolic process"/>
    <property type="evidence" value="ECO:0007669"/>
    <property type="project" value="UniProtKB-ARBA"/>
</dbReference>
<dbReference type="EMBL" id="BNAT01000014">
    <property type="protein sequence ID" value="GHE27895.1"/>
    <property type="molecule type" value="Genomic_DNA"/>
</dbReference>
<proteinExistence type="inferred from homology"/>
<name>A0A918YXH9_9ACTN</name>
<comment type="similarity">
    <text evidence="1">Belongs to the carbohydrate kinase PfkB family.</text>
</comment>